<organism evidence="2 3">
    <name type="scientific">Aspergillus wentii DTO 134E9</name>
    <dbReference type="NCBI Taxonomy" id="1073089"/>
    <lineage>
        <taxon>Eukaryota</taxon>
        <taxon>Fungi</taxon>
        <taxon>Dikarya</taxon>
        <taxon>Ascomycota</taxon>
        <taxon>Pezizomycotina</taxon>
        <taxon>Eurotiomycetes</taxon>
        <taxon>Eurotiomycetidae</taxon>
        <taxon>Eurotiales</taxon>
        <taxon>Aspergillaceae</taxon>
        <taxon>Aspergillus</taxon>
        <taxon>Aspergillus subgen. Cremei</taxon>
    </lineage>
</organism>
<feature type="domain" description="Tyrosine specific protein phosphatases" evidence="1">
    <location>
        <begin position="147"/>
        <end position="221"/>
    </location>
</feature>
<dbReference type="OrthoDB" id="449382at2759"/>
<evidence type="ECO:0000259" key="1">
    <source>
        <dbReference type="PROSITE" id="PS50056"/>
    </source>
</evidence>
<dbReference type="InterPro" id="IPR026893">
    <property type="entry name" value="Tyr/Ser_Pase_IphP-type"/>
</dbReference>
<keyword evidence="3" id="KW-1185">Reference proteome</keyword>
<dbReference type="STRING" id="1073089.A0A1L9RYF8"/>
<evidence type="ECO:0000313" key="3">
    <source>
        <dbReference type="Proteomes" id="UP000184383"/>
    </source>
</evidence>
<dbReference type="EMBL" id="KV878209">
    <property type="protein sequence ID" value="OJJ40006.1"/>
    <property type="molecule type" value="Genomic_DNA"/>
</dbReference>
<dbReference type="Pfam" id="PF13350">
    <property type="entry name" value="Y_phosphatase3"/>
    <property type="match status" value="1"/>
</dbReference>
<dbReference type="SUPFAM" id="SSF52799">
    <property type="entry name" value="(Phosphotyrosine protein) phosphatases II"/>
    <property type="match status" value="1"/>
</dbReference>
<evidence type="ECO:0000313" key="2">
    <source>
        <dbReference type="EMBL" id="OJJ40006.1"/>
    </source>
</evidence>
<dbReference type="VEuPathDB" id="FungiDB:ASPWEDRAFT_22222"/>
<name>A0A1L9RYF8_ASPWE</name>
<dbReference type="GeneID" id="63748158"/>
<dbReference type="PANTHER" id="PTHR31126">
    <property type="entry name" value="TYROSINE-PROTEIN PHOSPHATASE"/>
    <property type="match status" value="1"/>
</dbReference>
<reference evidence="3" key="1">
    <citation type="journal article" date="2017" name="Genome Biol.">
        <title>Comparative genomics reveals high biological diversity and specific adaptations in the industrially and medically important fungal genus Aspergillus.</title>
        <authorList>
            <person name="de Vries R.P."/>
            <person name="Riley R."/>
            <person name="Wiebenga A."/>
            <person name="Aguilar-Osorio G."/>
            <person name="Amillis S."/>
            <person name="Uchima C.A."/>
            <person name="Anderluh G."/>
            <person name="Asadollahi M."/>
            <person name="Askin M."/>
            <person name="Barry K."/>
            <person name="Battaglia E."/>
            <person name="Bayram O."/>
            <person name="Benocci T."/>
            <person name="Braus-Stromeyer S.A."/>
            <person name="Caldana C."/>
            <person name="Canovas D."/>
            <person name="Cerqueira G.C."/>
            <person name="Chen F."/>
            <person name="Chen W."/>
            <person name="Choi C."/>
            <person name="Clum A."/>
            <person name="Dos Santos R.A."/>
            <person name="Damasio A.R."/>
            <person name="Diallinas G."/>
            <person name="Emri T."/>
            <person name="Fekete E."/>
            <person name="Flipphi M."/>
            <person name="Freyberg S."/>
            <person name="Gallo A."/>
            <person name="Gournas C."/>
            <person name="Habgood R."/>
            <person name="Hainaut M."/>
            <person name="Harispe M.L."/>
            <person name="Henrissat B."/>
            <person name="Hilden K.S."/>
            <person name="Hope R."/>
            <person name="Hossain A."/>
            <person name="Karabika E."/>
            <person name="Karaffa L."/>
            <person name="Karanyi Z."/>
            <person name="Krasevec N."/>
            <person name="Kuo A."/>
            <person name="Kusch H."/>
            <person name="LaButti K."/>
            <person name="Lagendijk E.L."/>
            <person name="Lapidus A."/>
            <person name="Levasseur A."/>
            <person name="Lindquist E."/>
            <person name="Lipzen A."/>
            <person name="Logrieco A.F."/>
            <person name="MacCabe A."/>
            <person name="Maekelae M.R."/>
            <person name="Malavazi I."/>
            <person name="Melin P."/>
            <person name="Meyer V."/>
            <person name="Mielnichuk N."/>
            <person name="Miskei M."/>
            <person name="Molnar A.P."/>
            <person name="Mule G."/>
            <person name="Ngan C.Y."/>
            <person name="Orejas M."/>
            <person name="Orosz E."/>
            <person name="Ouedraogo J.P."/>
            <person name="Overkamp K.M."/>
            <person name="Park H.-S."/>
            <person name="Perrone G."/>
            <person name="Piumi F."/>
            <person name="Punt P.J."/>
            <person name="Ram A.F."/>
            <person name="Ramon A."/>
            <person name="Rauscher S."/>
            <person name="Record E."/>
            <person name="Riano-Pachon D.M."/>
            <person name="Robert V."/>
            <person name="Roehrig J."/>
            <person name="Ruller R."/>
            <person name="Salamov A."/>
            <person name="Salih N.S."/>
            <person name="Samson R.A."/>
            <person name="Sandor E."/>
            <person name="Sanguinetti M."/>
            <person name="Schuetze T."/>
            <person name="Sepcic K."/>
            <person name="Shelest E."/>
            <person name="Sherlock G."/>
            <person name="Sophianopoulou V."/>
            <person name="Squina F.M."/>
            <person name="Sun H."/>
            <person name="Susca A."/>
            <person name="Todd R.B."/>
            <person name="Tsang A."/>
            <person name="Unkles S.E."/>
            <person name="van de Wiele N."/>
            <person name="van Rossen-Uffink D."/>
            <person name="Oliveira J.V."/>
            <person name="Vesth T.C."/>
            <person name="Visser J."/>
            <person name="Yu J.-H."/>
            <person name="Zhou M."/>
            <person name="Andersen M.R."/>
            <person name="Archer D.B."/>
            <person name="Baker S.E."/>
            <person name="Benoit I."/>
            <person name="Brakhage A.A."/>
            <person name="Braus G.H."/>
            <person name="Fischer R."/>
            <person name="Frisvad J.C."/>
            <person name="Goldman G.H."/>
            <person name="Houbraken J."/>
            <person name="Oakley B."/>
            <person name="Pocsi I."/>
            <person name="Scazzocchio C."/>
            <person name="Seiboth B."/>
            <person name="vanKuyk P.A."/>
            <person name="Wortman J."/>
            <person name="Dyer P.S."/>
            <person name="Grigoriev I.V."/>
        </authorList>
    </citation>
    <scope>NUCLEOTIDE SEQUENCE [LARGE SCALE GENOMIC DNA]</scope>
    <source>
        <strain evidence="3">DTO 134E9</strain>
    </source>
</reference>
<dbReference type="InterPro" id="IPR016130">
    <property type="entry name" value="Tyr_Pase_AS"/>
</dbReference>
<dbReference type="AlphaFoldDB" id="A0A1L9RYF8"/>
<dbReference type="InterPro" id="IPR000387">
    <property type="entry name" value="Tyr_Pase_dom"/>
</dbReference>
<dbReference type="RefSeq" id="XP_040693682.1">
    <property type="nucleotide sequence ID" value="XM_040832310.1"/>
</dbReference>
<dbReference type="PROSITE" id="PS50056">
    <property type="entry name" value="TYR_PHOSPHATASE_2"/>
    <property type="match status" value="1"/>
</dbReference>
<dbReference type="Proteomes" id="UP000184383">
    <property type="component" value="Unassembled WGS sequence"/>
</dbReference>
<protein>
    <recommendedName>
        <fullName evidence="1">Tyrosine specific protein phosphatases domain-containing protein</fullName>
    </recommendedName>
</protein>
<dbReference type="InterPro" id="IPR029021">
    <property type="entry name" value="Prot-tyrosine_phosphatase-like"/>
</dbReference>
<dbReference type="PROSITE" id="PS00383">
    <property type="entry name" value="TYR_PHOSPHATASE_1"/>
    <property type="match status" value="1"/>
</dbReference>
<dbReference type="Gene3D" id="3.90.190.10">
    <property type="entry name" value="Protein tyrosine phosphatase superfamily"/>
    <property type="match status" value="1"/>
</dbReference>
<dbReference type="PANTHER" id="PTHR31126:SF73">
    <property type="entry name" value="TYROSINE SPECIFIC PROTEIN PHOSPHATASES DOMAIN-CONTAINING PROTEIN"/>
    <property type="match status" value="1"/>
</dbReference>
<gene>
    <name evidence="2" type="ORF">ASPWEDRAFT_22222</name>
</gene>
<proteinExistence type="predicted"/>
<sequence length="281" mass="30834">MGSTIPSIDLIELSKSDINVPIPADILNQALSCPPFQEVSGAFNLRDIAVPGAISPGIVYRSGILAHLTEEGKLELLSKLGIGLILDLRSERETKSHPPPNVPGIKTVWLPTYKAPSPLSLDSFIGENGGEIGYTQMYLEILDLYAESFRVVLEYLRDEATQGRGVLFHCFAGKDRTGVLASIILSLAGVPDSEIAKDYALTRIGIESQREFLLQLFLKYYPGWTDEAPGVQEFFAIKQSYMLSFLDAARKEYGGLTAYVKSRLGFSEGDIEKIRSTLRGA</sequence>
<dbReference type="GO" id="GO:0004721">
    <property type="term" value="F:phosphoprotein phosphatase activity"/>
    <property type="evidence" value="ECO:0007669"/>
    <property type="project" value="InterPro"/>
</dbReference>
<accession>A0A1L9RYF8</accession>